<reference evidence="2 3" key="1">
    <citation type="submission" date="2017-09" db="EMBL/GenBank/DDBJ databases">
        <title>Depth-based differentiation of microbial function through sediment-hosted aquifers and enrichment of novel symbionts in the deep terrestrial subsurface.</title>
        <authorList>
            <person name="Probst A.J."/>
            <person name="Ladd B."/>
            <person name="Jarett J.K."/>
            <person name="Geller-Mcgrath D.E."/>
            <person name="Sieber C.M."/>
            <person name="Emerson J.B."/>
            <person name="Anantharaman K."/>
            <person name="Thomas B.C."/>
            <person name="Malmstrom R."/>
            <person name="Stieglmeier M."/>
            <person name="Klingl A."/>
            <person name="Woyke T."/>
            <person name="Ryan C.M."/>
            <person name="Banfield J.F."/>
        </authorList>
    </citation>
    <scope>NUCLEOTIDE SEQUENCE [LARGE SCALE GENOMIC DNA]</scope>
    <source>
        <strain evidence="2">CG17_big_fil_post_rev_8_21_14_2_50_48_46</strain>
    </source>
</reference>
<dbReference type="Gene3D" id="2.30.110.50">
    <property type="match status" value="1"/>
</dbReference>
<feature type="region of interest" description="Disordered" evidence="1">
    <location>
        <begin position="218"/>
        <end position="272"/>
    </location>
</feature>
<dbReference type="AlphaFoldDB" id="A0A2M7G5S2"/>
<protein>
    <recommendedName>
        <fullName evidence="4">Phage protein D</fullName>
    </recommendedName>
</protein>
<comment type="caution">
    <text evidence="2">The sequence shown here is derived from an EMBL/GenBank/DDBJ whole genome shotgun (WGS) entry which is preliminary data.</text>
</comment>
<accession>A0A2M7G5S2</accession>
<dbReference type="Gene3D" id="4.10.220.110">
    <property type="match status" value="1"/>
</dbReference>
<dbReference type="EMBL" id="PFFQ01000024">
    <property type="protein sequence ID" value="PIW17305.1"/>
    <property type="molecule type" value="Genomic_DNA"/>
</dbReference>
<dbReference type="Gene3D" id="3.55.50.10">
    <property type="entry name" value="Baseplate protein-like domains"/>
    <property type="match status" value="1"/>
</dbReference>
<dbReference type="SUPFAM" id="SSF69279">
    <property type="entry name" value="Phage tail proteins"/>
    <property type="match status" value="1"/>
</dbReference>
<dbReference type="PANTHER" id="PTHR35862">
    <property type="entry name" value="FELS-2 PROPHAGE PROTEIN"/>
    <property type="match status" value="1"/>
</dbReference>
<dbReference type="Pfam" id="PF05954">
    <property type="entry name" value="Phage_GPD"/>
    <property type="match status" value="1"/>
</dbReference>
<evidence type="ECO:0000256" key="1">
    <source>
        <dbReference type="SAM" id="MobiDB-lite"/>
    </source>
</evidence>
<evidence type="ECO:0008006" key="4">
    <source>
        <dbReference type="Google" id="ProtNLM"/>
    </source>
</evidence>
<dbReference type="PANTHER" id="PTHR35862:SF1">
    <property type="entry name" value="FELS-2 PROPHAGE PROTEIN"/>
    <property type="match status" value="1"/>
</dbReference>
<sequence length="333" mass="37107">MEVKQAVQPAFKLFYNGKDVSKDLAPYVTEITYTDKLTGQSDELDISVMDPDGRWLDAWYPEKGAEVQLEYGYAHKALVKAGAFEVDEIEIEGPPAAVRIRALSAGLSRQARTRIGKAYEKTTLKGIVDKVAKRLKAKVSGQIADIQIPKATQYGETDWVFLIRLCREYGYEVKLTNNNQTLVVAKLKDLATQKAIRVITPADLSSYQYRDKITEVPAKTEVKHHDPQKKKLVTGDAQAQTQDKTASDTRKKVVPVKTPGQAKEVAQAEQERHEIDKTSFTLTLWGDESLVAGARVTVAKFGKLNGEYMIIEAKHTLSRSGYSTETQMKRVAA</sequence>
<dbReference type="InterPro" id="IPR052726">
    <property type="entry name" value="Phage_Baseplate_Hub"/>
</dbReference>
<evidence type="ECO:0000313" key="3">
    <source>
        <dbReference type="Proteomes" id="UP000231019"/>
    </source>
</evidence>
<dbReference type="Proteomes" id="UP000231019">
    <property type="component" value="Unassembled WGS sequence"/>
</dbReference>
<proteinExistence type="predicted"/>
<name>A0A2M7G5S2_9BACT</name>
<gene>
    <name evidence="2" type="ORF">COW36_08995</name>
</gene>
<evidence type="ECO:0000313" key="2">
    <source>
        <dbReference type="EMBL" id="PIW17305.1"/>
    </source>
</evidence>
<organism evidence="2 3">
    <name type="scientific">bacterium (Candidatus Blackallbacteria) CG17_big_fil_post_rev_8_21_14_2_50_48_46</name>
    <dbReference type="NCBI Taxonomy" id="2014261"/>
    <lineage>
        <taxon>Bacteria</taxon>
        <taxon>Candidatus Blackallbacteria</taxon>
    </lineage>
</organism>